<keyword evidence="2" id="KW-0812">Transmembrane</keyword>
<feature type="transmembrane region" description="Helical" evidence="2">
    <location>
        <begin position="303"/>
        <end position="325"/>
    </location>
</feature>
<dbReference type="RefSeq" id="WP_072903550.1">
    <property type="nucleotide sequence ID" value="NZ_FRAD01000012.1"/>
</dbReference>
<keyword evidence="4" id="KW-1185">Reference proteome</keyword>
<feature type="transmembrane region" description="Helical" evidence="2">
    <location>
        <begin position="166"/>
        <end position="185"/>
    </location>
</feature>
<dbReference type="OrthoDB" id="2024038at2"/>
<organism evidence="3 4">
    <name type="scientific">Hathewaya proteolytica DSM 3090</name>
    <dbReference type="NCBI Taxonomy" id="1121331"/>
    <lineage>
        <taxon>Bacteria</taxon>
        <taxon>Bacillati</taxon>
        <taxon>Bacillota</taxon>
        <taxon>Clostridia</taxon>
        <taxon>Eubacteriales</taxon>
        <taxon>Clostridiaceae</taxon>
        <taxon>Hathewaya</taxon>
    </lineage>
</organism>
<proteinExistence type="predicted"/>
<keyword evidence="1" id="KW-0175">Coiled coil</keyword>
<evidence type="ECO:0000256" key="2">
    <source>
        <dbReference type="SAM" id="Phobius"/>
    </source>
</evidence>
<keyword evidence="2" id="KW-0472">Membrane</keyword>
<feature type="transmembrane region" description="Helical" evidence="2">
    <location>
        <begin position="353"/>
        <end position="375"/>
    </location>
</feature>
<dbReference type="EMBL" id="FRAD01000012">
    <property type="protein sequence ID" value="SHK03109.1"/>
    <property type="molecule type" value="Genomic_DNA"/>
</dbReference>
<evidence type="ECO:0000313" key="4">
    <source>
        <dbReference type="Proteomes" id="UP000183952"/>
    </source>
</evidence>
<protein>
    <submittedName>
        <fullName evidence="3">ABC-type Na+ efflux pump, permease component</fullName>
    </submittedName>
</protein>
<keyword evidence="2" id="KW-1133">Transmembrane helix</keyword>
<feature type="transmembrane region" description="Helical" evidence="2">
    <location>
        <begin position="215"/>
        <end position="239"/>
    </location>
</feature>
<evidence type="ECO:0000256" key="1">
    <source>
        <dbReference type="SAM" id="Coils"/>
    </source>
</evidence>
<dbReference type="GO" id="GO:0140359">
    <property type="term" value="F:ABC-type transporter activity"/>
    <property type="evidence" value="ECO:0007669"/>
    <property type="project" value="InterPro"/>
</dbReference>
<feature type="transmembrane region" description="Helical" evidence="2">
    <location>
        <begin position="18"/>
        <end position="35"/>
    </location>
</feature>
<dbReference type="Pfam" id="PF12679">
    <property type="entry name" value="ABC2_membrane_2"/>
    <property type="match status" value="1"/>
</dbReference>
<feature type="transmembrane region" description="Helical" evidence="2">
    <location>
        <begin position="267"/>
        <end position="291"/>
    </location>
</feature>
<reference evidence="3 4" key="1">
    <citation type="submission" date="2016-11" db="EMBL/GenBank/DDBJ databases">
        <authorList>
            <person name="Jaros S."/>
            <person name="Januszkiewicz K."/>
            <person name="Wedrychowicz H."/>
        </authorList>
    </citation>
    <scope>NUCLEOTIDE SEQUENCE [LARGE SCALE GENOMIC DNA]</scope>
    <source>
        <strain evidence="3 4">DSM 3090</strain>
    </source>
</reference>
<sequence>MKSLIWIEFRKFIKSKRFFLCLFIMSVITIIFIQQNSYEESNAKFTIRNKINREISVTKYALRGKEGNKELTNIIKLGEELRKNHFSMKEGKDTKKYIRSQIKVNENAIKLNEKKFDLFFMRDSLNYNKSTEQLKLENDLLNELLNKNIEYENDNNSMKGFNFLKLYFNEVNMIMVLCMILYISSDAYSGEVEKKTYKILYTQPISSKKIFFGKLIGKVLCSMLVIIICIGGWFIYLSITRGMGSLKYPARVFSQGVMKIMTVKDVLVRYLILFIPLCIFANILGIFVSMITKKATSTLTMSLIVSAILYILSMVMGKVGGIIPIKYIDLFSSVSSGEISQGIFKYTFSGENVLVGCIACIVVTVILCVISLNVADKKRFMVE</sequence>
<evidence type="ECO:0000313" key="3">
    <source>
        <dbReference type="EMBL" id="SHK03109.1"/>
    </source>
</evidence>
<gene>
    <name evidence="3" type="ORF">SAMN02745248_01593</name>
</gene>
<dbReference type="STRING" id="1121331.SAMN02745248_01593"/>
<name>A0A1M6P569_9CLOT</name>
<dbReference type="AlphaFoldDB" id="A0A1M6P569"/>
<feature type="coiled-coil region" evidence="1">
    <location>
        <begin position="127"/>
        <end position="154"/>
    </location>
</feature>
<accession>A0A1M6P569</accession>
<dbReference type="Proteomes" id="UP000183952">
    <property type="component" value="Unassembled WGS sequence"/>
</dbReference>
<dbReference type="PANTHER" id="PTHR43471">
    <property type="entry name" value="ABC TRANSPORTER PERMEASE"/>
    <property type="match status" value="1"/>
</dbReference>
<dbReference type="GO" id="GO:0005886">
    <property type="term" value="C:plasma membrane"/>
    <property type="evidence" value="ECO:0007669"/>
    <property type="project" value="UniProtKB-SubCell"/>
</dbReference>